<dbReference type="EMBL" id="KZ308249">
    <property type="protein sequence ID" value="KAG8225715.1"/>
    <property type="molecule type" value="Genomic_DNA"/>
</dbReference>
<comment type="caution">
    <text evidence="1">The sequence shown here is derived from an EMBL/GenBank/DDBJ whole genome shotgun (WGS) entry which is preliminary data.</text>
</comment>
<dbReference type="Proteomes" id="UP000792457">
    <property type="component" value="Unassembled WGS sequence"/>
</dbReference>
<proteinExistence type="predicted"/>
<name>A0A8K0JZT2_LADFU</name>
<protein>
    <submittedName>
        <fullName evidence="1">Uncharacterized protein</fullName>
    </submittedName>
</protein>
<reference evidence="1" key="1">
    <citation type="submission" date="2013-04" db="EMBL/GenBank/DDBJ databases">
        <authorList>
            <person name="Qu J."/>
            <person name="Murali S.C."/>
            <person name="Bandaranaike D."/>
            <person name="Bellair M."/>
            <person name="Blankenburg K."/>
            <person name="Chao H."/>
            <person name="Dinh H."/>
            <person name="Doddapaneni H."/>
            <person name="Downs B."/>
            <person name="Dugan-Rocha S."/>
            <person name="Elkadiri S."/>
            <person name="Gnanaolivu R.D."/>
            <person name="Hernandez B."/>
            <person name="Javaid M."/>
            <person name="Jayaseelan J.C."/>
            <person name="Lee S."/>
            <person name="Li M."/>
            <person name="Ming W."/>
            <person name="Munidasa M."/>
            <person name="Muniz J."/>
            <person name="Nguyen L."/>
            <person name="Ongeri F."/>
            <person name="Osuji N."/>
            <person name="Pu L.-L."/>
            <person name="Puazo M."/>
            <person name="Qu C."/>
            <person name="Quiroz J."/>
            <person name="Raj R."/>
            <person name="Weissenberger G."/>
            <person name="Xin Y."/>
            <person name="Zou X."/>
            <person name="Han Y."/>
            <person name="Richards S."/>
            <person name="Worley K."/>
            <person name="Muzny D."/>
            <person name="Gibbs R."/>
        </authorList>
    </citation>
    <scope>NUCLEOTIDE SEQUENCE</scope>
    <source>
        <strain evidence="1">Sampled in the wild</strain>
    </source>
</reference>
<evidence type="ECO:0000313" key="1">
    <source>
        <dbReference type="EMBL" id="KAG8225715.1"/>
    </source>
</evidence>
<dbReference type="AlphaFoldDB" id="A0A8K0JZT2"/>
<dbReference type="OrthoDB" id="6693376at2759"/>
<keyword evidence="2" id="KW-1185">Reference proteome</keyword>
<gene>
    <name evidence="1" type="ORF">J437_LFUL008100</name>
</gene>
<reference evidence="1" key="2">
    <citation type="submission" date="2017-10" db="EMBL/GenBank/DDBJ databases">
        <title>Ladona fulva Genome sequencing and assembly.</title>
        <authorList>
            <person name="Murali S."/>
            <person name="Richards S."/>
            <person name="Bandaranaike D."/>
            <person name="Bellair M."/>
            <person name="Blankenburg K."/>
            <person name="Chao H."/>
            <person name="Dinh H."/>
            <person name="Doddapaneni H."/>
            <person name="Dugan-Rocha S."/>
            <person name="Elkadiri S."/>
            <person name="Gnanaolivu R."/>
            <person name="Hernandez B."/>
            <person name="Skinner E."/>
            <person name="Javaid M."/>
            <person name="Lee S."/>
            <person name="Li M."/>
            <person name="Ming W."/>
            <person name="Munidasa M."/>
            <person name="Muniz J."/>
            <person name="Nguyen L."/>
            <person name="Hughes D."/>
            <person name="Osuji N."/>
            <person name="Pu L.-L."/>
            <person name="Puazo M."/>
            <person name="Qu C."/>
            <person name="Quiroz J."/>
            <person name="Raj R."/>
            <person name="Weissenberger G."/>
            <person name="Xin Y."/>
            <person name="Zou X."/>
            <person name="Han Y."/>
            <person name="Worley K."/>
            <person name="Muzny D."/>
            <person name="Gibbs R."/>
        </authorList>
    </citation>
    <scope>NUCLEOTIDE SEQUENCE</scope>
    <source>
        <strain evidence="1">Sampled in the wild</strain>
    </source>
</reference>
<organism evidence="1 2">
    <name type="scientific">Ladona fulva</name>
    <name type="common">Scarce chaser dragonfly</name>
    <name type="synonym">Libellula fulva</name>
    <dbReference type="NCBI Taxonomy" id="123851"/>
    <lineage>
        <taxon>Eukaryota</taxon>
        <taxon>Metazoa</taxon>
        <taxon>Ecdysozoa</taxon>
        <taxon>Arthropoda</taxon>
        <taxon>Hexapoda</taxon>
        <taxon>Insecta</taxon>
        <taxon>Pterygota</taxon>
        <taxon>Palaeoptera</taxon>
        <taxon>Odonata</taxon>
        <taxon>Epiprocta</taxon>
        <taxon>Anisoptera</taxon>
        <taxon>Libelluloidea</taxon>
        <taxon>Libellulidae</taxon>
        <taxon>Ladona</taxon>
    </lineage>
</organism>
<sequence length="197" mass="22047">MVRSKSGFNVMAARHLENIRVKITDASLLVRKVKISPSVLIAHSRALEKATAKFPLTRVDIKTVTVSKDVQRKTLDNIFLGRMPKRVIIGFVSNAAFNGDNTKNPYNFQHFGLNFLCLYLDGYQIPSKPLQPDFCGSGRFIHAYHTLFSGTGIHFQDDGNAIAREDYPRGYFLTAFDLSPDLEASAGHWSLQRNGSL</sequence>
<accession>A0A8K0JZT2</accession>
<evidence type="ECO:0000313" key="2">
    <source>
        <dbReference type="Proteomes" id="UP000792457"/>
    </source>
</evidence>